<keyword evidence="6 8" id="KW-1133">Transmembrane helix</keyword>
<proteinExistence type="inferred from homology"/>
<feature type="transmembrane region" description="Helical" evidence="8">
    <location>
        <begin position="247"/>
        <end position="265"/>
    </location>
</feature>
<evidence type="ECO:0000313" key="11">
    <source>
        <dbReference type="Proteomes" id="UP000319619"/>
    </source>
</evidence>
<dbReference type="GO" id="GO:0005886">
    <property type="term" value="C:plasma membrane"/>
    <property type="evidence" value="ECO:0007669"/>
    <property type="project" value="UniProtKB-SubCell"/>
</dbReference>
<dbReference type="Pfam" id="PF12698">
    <property type="entry name" value="ABC2_membrane_3"/>
    <property type="match status" value="1"/>
</dbReference>
<dbReference type="Proteomes" id="UP000319619">
    <property type="component" value="Unassembled WGS sequence"/>
</dbReference>
<feature type="transmembrane region" description="Helical" evidence="8">
    <location>
        <begin position="407"/>
        <end position="429"/>
    </location>
</feature>
<sequence length="434" mass="47083">MKEVIALAKKDFKLLMRDKTGFFFVLFFPLIFALFFGLIFSGSGGGSSGAIPIVLVDLDSTEASQDFAGLIEDTKGLKVERTDLVQARSLVQRGKRSAYLVLPEGFGETSSNLFWGEPTHLEIGVDPARKAETAMLEGMLTGLFMENMMKGLTDPQGMSDRIKGWRSQIESAPDSTQEELGFMDKFFVELDTFMHELETAETDTAVLSDSAAASEASGWQPLSFEKTDISIKRDGPKNPFEITFPQSIVWGLIGCAASFGISLVVERTRGTLIRLRVAPLQKWQILAGKALACFITTIIVAAMLFLFAVIVFGVRPDSLAMLAMAVISAGICFAGIMMLLAVLGKTEASAGGIGWAVLLIMAMTGGGMIPVFFMPSWMQTLGSLSPVKWAILALEGAVWRGFTFDLMLLHCGILVLIGLVCFTIGAKVFNWTAE</sequence>
<reference evidence="10 11" key="1">
    <citation type="submission" date="2017-06" db="EMBL/GenBank/DDBJ databases">
        <title>Novel microbial phyla capable of carbon fixation and sulfur reduction in deep-sea sediments.</title>
        <authorList>
            <person name="Huang J."/>
            <person name="Baker B."/>
            <person name="Wang Y."/>
        </authorList>
    </citation>
    <scope>NUCLEOTIDE SEQUENCE [LARGE SCALE GENOMIC DNA]</scope>
    <source>
        <strain evidence="10">B3_LCP</strain>
    </source>
</reference>
<feature type="transmembrane region" description="Helical" evidence="8">
    <location>
        <begin position="319"/>
        <end position="343"/>
    </location>
</feature>
<dbReference type="InterPro" id="IPR013525">
    <property type="entry name" value="ABC2_TM"/>
</dbReference>
<dbReference type="InterPro" id="IPR047817">
    <property type="entry name" value="ABC2_TM_bact-type"/>
</dbReference>
<evidence type="ECO:0000256" key="3">
    <source>
        <dbReference type="ARBA" id="ARBA00022448"/>
    </source>
</evidence>
<keyword evidence="7 8" id="KW-0472">Membrane</keyword>
<gene>
    <name evidence="10" type="ORF">CEE37_07265</name>
</gene>
<dbReference type="GO" id="GO:0140359">
    <property type="term" value="F:ABC-type transporter activity"/>
    <property type="evidence" value="ECO:0007669"/>
    <property type="project" value="InterPro"/>
</dbReference>
<dbReference type="AlphaFoldDB" id="A0A532V0L6"/>
<dbReference type="EMBL" id="NJBN01000004">
    <property type="protein sequence ID" value="TKJ40756.1"/>
    <property type="molecule type" value="Genomic_DNA"/>
</dbReference>
<feature type="transmembrane region" description="Helical" evidence="8">
    <location>
        <begin position="355"/>
        <end position="378"/>
    </location>
</feature>
<name>A0A532V0L6_UNCL8</name>
<dbReference type="Gene3D" id="3.40.1710.10">
    <property type="entry name" value="abc type-2 transporter like domain"/>
    <property type="match status" value="1"/>
</dbReference>
<dbReference type="PANTHER" id="PTHR30294:SF38">
    <property type="entry name" value="TRANSPORT PERMEASE PROTEIN"/>
    <property type="match status" value="1"/>
</dbReference>
<feature type="transmembrane region" description="Helical" evidence="8">
    <location>
        <begin position="21"/>
        <end position="40"/>
    </location>
</feature>
<keyword evidence="3" id="KW-0813">Transport</keyword>
<feature type="transmembrane region" description="Helical" evidence="8">
    <location>
        <begin position="286"/>
        <end position="313"/>
    </location>
</feature>
<feature type="domain" description="ABC transmembrane type-2" evidence="9">
    <location>
        <begin position="187"/>
        <end position="432"/>
    </location>
</feature>
<comment type="similarity">
    <text evidence="2">Belongs to the ABC-2 integral membrane protein family.</text>
</comment>
<comment type="subcellular location">
    <subcellularLocation>
        <location evidence="1">Cell membrane</location>
        <topology evidence="1">Multi-pass membrane protein</topology>
    </subcellularLocation>
</comment>
<evidence type="ECO:0000256" key="4">
    <source>
        <dbReference type="ARBA" id="ARBA00022475"/>
    </source>
</evidence>
<keyword evidence="4" id="KW-1003">Cell membrane</keyword>
<dbReference type="PANTHER" id="PTHR30294">
    <property type="entry name" value="MEMBRANE COMPONENT OF ABC TRANSPORTER YHHJ-RELATED"/>
    <property type="match status" value="1"/>
</dbReference>
<comment type="caution">
    <text evidence="10">The sequence shown here is derived from an EMBL/GenBank/DDBJ whole genome shotgun (WGS) entry which is preliminary data.</text>
</comment>
<evidence type="ECO:0000256" key="7">
    <source>
        <dbReference type="ARBA" id="ARBA00023136"/>
    </source>
</evidence>
<accession>A0A532V0L6</accession>
<evidence type="ECO:0000259" key="9">
    <source>
        <dbReference type="PROSITE" id="PS51012"/>
    </source>
</evidence>
<protein>
    <submittedName>
        <fullName evidence="10">ABC transporter</fullName>
    </submittedName>
</protein>
<evidence type="ECO:0000256" key="6">
    <source>
        <dbReference type="ARBA" id="ARBA00022989"/>
    </source>
</evidence>
<dbReference type="PROSITE" id="PS51012">
    <property type="entry name" value="ABC_TM2"/>
    <property type="match status" value="1"/>
</dbReference>
<dbReference type="InterPro" id="IPR051449">
    <property type="entry name" value="ABC-2_transporter_component"/>
</dbReference>
<evidence type="ECO:0000256" key="2">
    <source>
        <dbReference type="ARBA" id="ARBA00007783"/>
    </source>
</evidence>
<evidence type="ECO:0000313" key="10">
    <source>
        <dbReference type="EMBL" id="TKJ40756.1"/>
    </source>
</evidence>
<evidence type="ECO:0000256" key="8">
    <source>
        <dbReference type="SAM" id="Phobius"/>
    </source>
</evidence>
<evidence type="ECO:0000256" key="1">
    <source>
        <dbReference type="ARBA" id="ARBA00004651"/>
    </source>
</evidence>
<organism evidence="10 11">
    <name type="scientific">candidate division LCP-89 bacterium B3_LCP</name>
    <dbReference type="NCBI Taxonomy" id="2012998"/>
    <lineage>
        <taxon>Bacteria</taxon>
        <taxon>Pseudomonadati</taxon>
        <taxon>Bacteria division LCP-89</taxon>
    </lineage>
</organism>
<evidence type="ECO:0000256" key="5">
    <source>
        <dbReference type="ARBA" id="ARBA00022692"/>
    </source>
</evidence>
<keyword evidence="5 8" id="KW-0812">Transmembrane</keyword>